<dbReference type="PANTHER" id="PTHR30329:SF21">
    <property type="entry name" value="LIPOPROTEIN YIAD-RELATED"/>
    <property type="match status" value="1"/>
</dbReference>
<dbReference type="InterPro" id="IPR006665">
    <property type="entry name" value="OmpA-like"/>
</dbReference>
<protein>
    <recommendedName>
        <fullName evidence="7">OmpA-like domain-containing protein</fullName>
    </recommendedName>
</protein>
<comment type="subcellular location">
    <subcellularLocation>
        <location evidence="1">Cell outer membrane</location>
    </subcellularLocation>
</comment>
<evidence type="ECO:0000313" key="8">
    <source>
        <dbReference type="EMBL" id="OSY88991.1"/>
    </source>
</evidence>
<evidence type="ECO:0000256" key="5">
    <source>
        <dbReference type="SAM" id="MobiDB-lite"/>
    </source>
</evidence>
<organism evidence="8 9">
    <name type="scientific">Tenacibaculum holothuriorum</name>
    <dbReference type="NCBI Taxonomy" id="1635173"/>
    <lineage>
        <taxon>Bacteria</taxon>
        <taxon>Pseudomonadati</taxon>
        <taxon>Bacteroidota</taxon>
        <taxon>Flavobacteriia</taxon>
        <taxon>Flavobacteriales</taxon>
        <taxon>Flavobacteriaceae</taxon>
        <taxon>Tenacibaculum</taxon>
    </lineage>
</organism>
<feature type="region of interest" description="Disordered" evidence="5">
    <location>
        <begin position="279"/>
        <end position="300"/>
    </location>
</feature>
<keyword evidence="6" id="KW-0812">Transmembrane</keyword>
<evidence type="ECO:0000256" key="1">
    <source>
        <dbReference type="ARBA" id="ARBA00004442"/>
    </source>
</evidence>
<keyword evidence="6" id="KW-1133">Transmembrane helix</keyword>
<sequence length="309" mass="34300">MSKKASYLLGIILTILVGTFLYYKFCCSQCHKEKEHEKSLVVEEEVTEIKNPTTFPFSFKDTNGDLSFSVDESFNFNKSDYKILDSISSNIDDGVFKIKEYLDANGNKRFNITGFYTSDEVNNSAFPNLGLARANSVKNYMVSKGIPSKMMNIYGALNDELVADENNIFLGPFSFEVFTRTEESTAADKALKVACEALKENPLMLNFKTGAASINLTSEQRQKFADIMQCIDKLGATVNVVGHTDNTGNPESNMQLGLKRANFVKGYLVQNGILSNSIETSSKGQTTPIADNKTPEGRAKNRRIEVTIN</sequence>
<accession>A0A1Y2PG53</accession>
<dbReference type="Gene3D" id="3.30.1330.60">
    <property type="entry name" value="OmpA-like domain"/>
    <property type="match status" value="2"/>
</dbReference>
<dbReference type="InterPro" id="IPR050330">
    <property type="entry name" value="Bact_OuterMem_StrucFunc"/>
</dbReference>
<dbReference type="InterPro" id="IPR036737">
    <property type="entry name" value="OmpA-like_sf"/>
</dbReference>
<dbReference type="GO" id="GO:0009279">
    <property type="term" value="C:cell outer membrane"/>
    <property type="evidence" value="ECO:0007669"/>
    <property type="project" value="UniProtKB-SubCell"/>
</dbReference>
<comment type="caution">
    <text evidence="8">The sequence shown here is derived from an EMBL/GenBank/DDBJ whole genome shotgun (WGS) entry which is preliminary data.</text>
</comment>
<feature type="transmembrane region" description="Helical" evidence="6">
    <location>
        <begin position="7"/>
        <end position="25"/>
    </location>
</feature>
<dbReference type="InterPro" id="IPR006664">
    <property type="entry name" value="OMP_bac"/>
</dbReference>
<keyword evidence="9" id="KW-1185">Reference proteome</keyword>
<evidence type="ECO:0000313" key="9">
    <source>
        <dbReference type="Proteomes" id="UP000194221"/>
    </source>
</evidence>
<dbReference type="Proteomes" id="UP000194221">
    <property type="component" value="Unassembled WGS sequence"/>
</dbReference>
<reference evidence="8 9" key="1">
    <citation type="submission" date="2015-03" db="EMBL/GenBank/DDBJ databases">
        <title>Genome sequence of Tenacibaculum sp. S2-2, isolated from intestinal microbiota of sea cucumber, Apostichopus japonicas.</title>
        <authorList>
            <person name="Shao Z."/>
            <person name="Wang L."/>
            <person name="Li X."/>
        </authorList>
    </citation>
    <scope>NUCLEOTIDE SEQUENCE [LARGE SCALE GENOMIC DNA]</scope>
    <source>
        <strain evidence="8 9">S2-2</strain>
    </source>
</reference>
<dbReference type="RefSeq" id="WP_086029806.1">
    <property type="nucleotide sequence ID" value="NZ_LAPZ01000002.1"/>
</dbReference>
<evidence type="ECO:0000259" key="7">
    <source>
        <dbReference type="PROSITE" id="PS51123"/>
    </source>
</evidence>
<evidence type="ECO:0000256" key="3">
    <source>
        <dbReference type="ARBA" id="ARBA00023237"/>
    </source>
</evidence>
<dbReference type="EMBL" id="LAPZ01000002">
    <property type="protein sequence ID" value="OSY88991.1"/>
    <property type="molecule type" value="Genomic_DNA"/>
</dbReference>
<dbReference type="PANTHER" id="PTHR30329">
    <property type="entry name" value="STATOR ELEMENT OF FLAGELLAR MOTOR COMPLEX"/>
    <property type="match status" value="1"/>
</dbReference>
<dbReference type="CDD" id="cd07185">
    <property type="entry name" value="OmpA_C-like"/>
    <property type="match status" value="1"/>
</dbReference>
<evidence type="ECO:0000256" key="6">
    <source>
        <dbReference type="SAM" id="Phobius"/>
    </source>
</evidence>
<gene>
    <name evidence="8" type="ORF">WH52_04840</name>
</gene>
<evidence type="ECO:0000256" key="4">
    <source>
        <dbReference type="PROSITE-ProRule" id="PRU00473"/>
    </source>
</evidence>
<dbReference type="AlphaFoldDB" id="A0A1Y2PG53"/>
<feature type="domain" description="OmpA-like" evidence="7">
    <location>
        <begin position="194"/>
        <end position="309"/>
    </location>
</feature>
<keyword evidence="2 4" id="KW-0472">Membrane</keyword>
<dbReference type="PRINTS" id="PR01021">
    <property type="entry name" value="OMPADOMAIN"/>
</dbReference>
<evidence type="ECO:0000256" key="2">
    <source>
        <dbReference type="ARBA" id="ARBA00023136"/>
    </source>
</evidence>
<proteinExistence type="predicted"/>
<dbReference type="STRING" id="1635173.WH52_04840"/>
<dbReference type="Pfam" id="PF00691">
    <property type="entry name" value="OmpA"/>
    <property type="match status" value="2"/>
</dbReference>
<dbReference type="SUPFAM" id="SSF103088">
    <property type="entry name" value="OmpA-like"/>
    <property type="match status" value="2"/>
</dbReference>
<feature type="compositionally biased region" description="Polar residues" evidence="5">
    <location>
        <begin position="279"/>
        <end position="289"/>
    </location>
</feature>
<dbReference type="OrthoDB" id="9763897at2"/>
<keyword evidence="3" id="KW-0998">Cell outer membrane</keyword>
<name>A0A1Y2PG53_9FLAO</name>
<dbReference type="PROSITE" id="PS51123">
    <property type="entry name" value="OMPA_2"/>
    <property type="match status" value="1"/>
</dbReference>
<dbReference type="InParanoid" id="A0A1Y2PG53"/>